<organism evidence="1 2">
    <name type="scientific">Dryococelus australis</name>
    <dbReference type="NCBI Taxonomy" id="614101"/>
    <lineage>
        <taxon>Eukaryota</taxon>
        <taxon>Metazoa</taxon>
        <taxon>Ecdysozoa</taxon>
        <taxon>Arthropoda</taxon>
        <taxon>Hexapoda</taxon>
        <taxon>Insecta</taxon>
        <taxon>Pterygota</taxon>
        <taxon>Neoptera</taxon>
        <taxon>Polyneoptera</taxon>
        <taxon>Phasmatodea</taxon>
        <taxon>Verophasmatodea</taxon>
        <taxon>Anareolatae</taxon>
        <taxon>Phasmatidae</taxon>
        <taxon>Eurycanthinae</taxon>
        <taxon>Dryococelus</taxon>
    </lineage>
</organism>
<dbReference type="Proteomes" id="UP001159363">
    <property type="component" value="Chromosome 2"/>
</dbReference>
<proteinExistence type="predicted"/>
<protein>
    <submittedName>
        <fullName evidence="1">Uncharacterized protein</fullName>
    </submittedName>
</protein>
<reference evidence="1 2" key="1">
    <citation type="submission" date="2023-02" db="EMBL/GenBank/DDBJ databases">
        <title>LHISI_Scaffold_Assembly.</title>
        <authorList>
            <person name="Stuart O.P."/>
            <person name="Cleave R."/>
            <person name="Magrath M.J.L."/>
            <person name="Mikheyev A.S."/>
        </authorList>
    </citation>
    <scope>NUCLEOTIDE SEQUENCE [LARGE SCALE GENOMIC DNA]</scope>
    <source>
        <strain evidence="1">Daus_M_001</strain>
        <tissue evidence="1">Leg muscle</tissue>
    </source>
</reference>
<evidence type="ECO:0000313" key="2">
    <source>
        <dbReference type="Proteomes" id="UP001159363"/>
    </source>
</evidence>
<dbReference type="EMBL" id="JARBHB010000002">
    <property type="protein sequence ID" value="KAJ8894480.1"/>
    <property type="molecule type" value="Genomic_DNA"/>
</dbReference>
<evidence type="ECO:0000313" key="1">
    <source>
        <dbReference type="EMBL" id="KAJ8894480.1"/>
    </source>
</evidence>
<name>A0ABQ9ICS4_9NEOP</name>
<keyword evidence="2" id="KW-1185">Reference proteome</keyword>
<comment type="caution">
    <text evidence="1">The sequence shown here is derived from an EMBL/GenBank/DDBJ whole genome shotgun (WGS) entry which is preliminary data.</text>
</comment>
<accession>A0ABQ9ICS4</accession>
<gene>
    <name evidence="1" type="ORF">PR048_007134</name>
</gene>
<sequence>MTGNYCLPVYPGLNPTQYLATGCAFSEFCHNFQLGMTTTRSIAGDLCAAILTTMKDKWQDIRAKGTIPKLYRRRRRVIQPPQCGSLFYNYKGYFSNALLYVDIGTYGKCSDFIVCKDSTLFQKLSNKTLQISDNRPRKEKLFNYWLSRAGRYIECTFVSLANKWLIFHCPLGIIAACCALKNFVHLRDGVMFEDMITHFSTEEKNAGMQNRNRCWIGVHPRTKLSWHNIL</sequence>